<accession>A0ABP9AG48</accession>
<comment type="caution">
    <text evidence="1">The sequence shown here is derived from an EMBL/GenBank/DDBJ whole genome shotgun (WGS) entry which is preliminary data.</text>
</comment>
<dbReference type="Gene3D" id="3.80.10.10">
    <property type="entry name" value="Ribonuclease Inhibitor"/>
    <property type="match status" value="1"/>
</dbReference>
<dbReference type="InterPro" id="IPR032675">
    <property type="entry name" value="LRR_dom_sf"/>
</dbReference>
<keyword evidence="2" id="KW-1185">Reference proteome</keyword>
<dbReference type="Proteomes" id="UP001501411">
    <property type="component" value="Unassembled WGS sequence"/>
</dbReference>
<evidence type="ECO:0000313" key="2">
    <source>
        <dbReference type="Proteomes" id="UP001501411"/>
    </source>
</evidence>
<dbReference type="EMBL" id="BAABIQ010000002">
    <property type="protein sequence ID" value="GAA4779434.1"/>
    <property type="molecule type" value="Genomic_DNA"/>
</dbReference>
<organism evidence="1 2">
    <name type="scientific">Olivibacter ginsenosidimutans</name>
    <dbReference type="NCBI Taxonomy" id="1176537"/>
    <lineage>
        <taxon>Bacteria</taxon>
        <taxon>Pseudomonadati</taxon>
        <taxon>Bacteroidota</taxon>
        <taxon>Sphingobacteriia</taxon>
        <taxon>Sphingobacteriales</taxon>
        <taxon>Sphingobacteriaceae</taxon>
        <taxon>Olivibacter</taxon>
    </lineage>
</organism>
<sequence length="177" mass="20285">MDENNKKNIPKSTIKGSGFVNINWNGEKSGSLMYSSSNCILLGKEDVPYMLYTTPNIVQLLAAKKGEGLYKIRKLVLTSFFGSKTNSNNPYTEIPEWIGNFQELQEIYFENINVDRLEIVKSLYLTKLSFKNVTFRHISSICRSINGLSMLEEIHHDESFHDVLLCLDKRIKTVNII</sequence>
<gene>
    <name evidence="1" type="ORF">GCM10023231_02760</name>
</gene>
<protein>
    <submittedName>
        <fullName evidence="1">Uncharacterized protein</fullName>
    </submittedName>
</protein>
<proteinExistence type="predicted"/>
<evidence type="ECO:0000313" key="1">
    <source>
        <dbReference type="EMBL" id="GAA4779434.1"/>
    </source>
</evidence>
<reference evidence="2" key="1">
    <citation type="journal article" date="2019" name="Int. J. Syst. Evol. Microbiol.">
        <title>The Global Catalogue of Microorganisms (GCM) 10K type strain sequencing project: providing services to taxonomists for standard genome sequencing and annotation.</title>
        <authorList>
            <consortium name="The Broad Institute Genomics Platform"/>
            <consortium name="The Broad Institute Genome Sequencing Center for Infectious Disease"/>
            <person name="Wu L."/>
            <person name="Ma J."/>
        </authorList>
    </citation>
    <scope>NUCLEOTIDE SEQUENCE [LARGE SCALE GENOMIC DNA]</scope>
    <source>
        <strain evidence="2">JCM 18200</strain>
    </source>
</reference>
<name>A0ABP9AG48_9SPHI</name>